<keyword evidence="7" id="KW-1185">Reference proteome</keyword>
<comment type="catalytic activity">
    <reaction evidence="4">
        <text>L-phenylalanyl-tRNA(Phe) + an N-terminal L-alpha-aminoacyl-[protein] = an N-terminal L-phenylalanyl-L-alpha-aminoacyl-[protein] + tRNA(Phe)</text>
        <dbReference type="Rhea" id="RHEA:43632"/>
        <dbReference type="Rhea" id="RHEA-COMP:9668"/>
        <dbReference type="Rhea" id="RHEA-COMP:9699"/>
        <dbReference type="Rhea" id="RHEA-COMP:10636"/>
        <dbReference type="Rhea" id="RHEA-COMP:10637"/>
        <dbReference type="ChEBI" id="CHEBI:78442"/>
        <dbReference type="ChEBI" id="CHEBI:78531"/>
        <dbReference type="ChEBI" id="CHEBI:78597"/>
        <dbReference type="ChEBI" id="CHEBI:83561"/>
        <dbReference type="EC" id="2.3.2.6"/>
    </reaction>
</comment>
<protein>
    <recommendedName>
        <fullName evidence="4">Leucyl/phenylalanyl-tRNA--protein transferase</fullName>
        <ecNumber evidence="4">2.3.2.6</ecNumber>
    </recommendedName>
    <alternativeName>
        <fullName evidence="4">L/F-transferase</fullName>
    </alternativeName>
    <alternativeName>
        <fullName evidence="4">Leucyltransferase</fullName>
    </alternativeName>
    <alternativeName>
        <fullName evidence="4">Phenyalanyltransferase</fullName>
    </alternativeName>
</protein>
<dbReference type="GO" id="GO:0005737">
    <property type="term" value="C:cytoplasm"/>
    <property type="evidence" value="ECO:0007669"/>
    <property type="project" value="UniProtKB-SubCell"/>
</dbReference>
<evidence type="ECO:0000256" key="3">
    <source>
        <dbReference type="ARBA" id="ARBA00023315"/>
    </source>
</evidence>
<evidence type="ECO:0000256" key="1">
    <source>
        <dbReference type="ARBA" id="ARBA00022490"/>
    </source>
</evidence>
<comment type="catalytic activity">
    <reaction evidence="4">
        <text>N-terminal L-arginyl-[protein] + L-leucyl-tRNA(Leu) = N-terminal L-leucyl-L-arginyl-[protein] + tRNA(Leu) + H(+)</text>
        <dbReference type="Rhea" id="RHEA:50416"/>
        <dbReference type="Rhea" id="RHEA-COMP:9613"/>
        <dbReference type="Rhea" id="RHEA-COMP:9622"/>
        <dbReference type="Rhea" id="RHEA-COMP:12672"/>
        <dbReference type="Rhea" id="RHEA-COMP:12673"/>
        <dbReference type="ChEBI" id="CHEBI:15378"/>
        <dbReference type="ChEBI" id="CHEBI:64719"/>
        <dbReference type="ChEBI" id="CHEBI:78442"/>
        <dbReference type="ChEBI" id="CHEBI:78494"/>
        <dbReference type="ChEBI" id="CHEBI:133044"/>
        <dbReference type="EC" id="2.3.2.6"/>
    </reaction>
</comment>
<dbReference type="GO" id="GO:0008914">
    <property type="term" value="F:leucyl-tRNA--protein transferase activity"/>
    <property type="evidence" value="ECO:0007669"/>
    <property type="project" value="UniProtKB-UniRule"/>
</dbReference>
<proteinExistence type="inferred from homology"/>
<comment type="catalytic activity">
    <reaction evidence="4">
        <text>N-terminal L-lysyl-[protein] + L-leucyl-tRNA(Leu) = N-terminal L-leucyl-L-lysyl-[protein] + tRNA(Leu) + H(+)</text>
        <dbReference type="Rhea" id="RHEA:12340"/>
        <dbReference type="Rhea" id="RHEA-COMP:9613"/>
        <dbReference type="Rhea" id="RHEA-COMP:9622"/>
        <dbReference type="Rhea" id="RHEA-COMP:12670"/>
        <dbReference type="Rhea" id="RHEA-COMP:12671"/>
        <dbReference type="ChEBI" id="CHEBI:15378"/>
        <dbReference type="ChEBI" id="CHEBI:65249"/>
        <dbReference type="ChEBI" id="CHEBI:78442"/>
        <dbReference type="ChEBI" id="CHEBI:78494"/>
        <dbReference type="ChEBI" id="CHEBI:133043"/>
        <dbReference type="EC" id="2.3.2.6"/>
    </reaction>
</comment>
<comment type="similarity">
    <text evidence="4">Belongs to the L/F-transferase family.</text>
</comment>
<dbReference type="NCBIfam" id="TIGR00667">
    <property type="entry name" value="aat"/>
    <property type="match status" value="1"/>
</dbReference>
<evidence type="ECO:0000313" key="7">
    <source>
        <dbReference type="Proteomes" id="UP000317648"/>
    </source>
</evidence>
<evidence type="ECO:0000256" key="4">
    <source>
        <dbReference type="HAMAP-Rule" id="MF_00688"/>
    </source>
</evidence>
<dbReference type="InterPro" id="IPR004616">
    <property type="entry name" value="Leu/Phe-tRNA_Trfase"/>
</dbReference>
<gene>
    <name evidence="4 6" type="primary">aat</name>
    <name evidence="6" type="ORF">Pla8534_26260</name>
</gene>
<keyword evidence="3 4" id="KW-0012">Acyltransferase</keyword>
<organism evidence="6 7">
    <name type="scientific">Lignipirellula cremea</name>
    <dbReference type="NCBI Taxonomy" id="2528010"/>
    <lineage>
        <taxon>Bacteria</taxon>
        <taxon>Pseudomonadati</taxon>
        <taxon>Planctomycetota</taxon>
        <taxon>Planctomycetia</taxon>
        <taxon>Pirellulales</taxon>
        <taxon>Pirellulaceae</taxon>
        <taxon>Lignipirellula</taxon>
    </lineage>
</organism>
<dbReference type="AlphaFoldDB" id="A0A518DSP3"/>
<name>A0A518DSP3_9BACT</name>
<dbReference type="InterPro" id="IPR042221">
    <property type="entry name" value="Leu/Phe-tRNA_Trfase_N"/>
</dbReference>
<dbReference type="Proteomes" id="UP000317648">
    <property type="component" value="Chromosome"/>
</dbReference>
<dbReference type="PANTHER" id="PTHR30098:SF2">
    <property type="entry name" value="LEUCYL_PHENYLALANYL-TRNA--PROTEIN TRANSFERASE"/>
    <property type="match status" value="1"/>
</dbReference>
<dbReference type="Pfam" id="PF03588">
    <property type="entry name" value="Leu_Phe_trans"/>
    <property type="match status" value="1"/>
</dbReference>
<evidence type="ECO:0000256" key="5">
    <source>
        <dbReference type="SAM" id="MobiDB-lite"/>
    </source>
</evidence>
<dbReference type="EC" id="2.3.2.6" evidence="4"/>
<dbReference type="KEGG" id="lcre:Pla8534_26260"/>
<dbReference type="PANTHER" id="PTHR30098">
    <property type="entry name" value="LEUCYL/PHENYLALANYL-TRNA--PROTEIN TRANSFERASE"/>
    <property type="match status" value="1"/>
</dbReference>
<dbReference type="HAMAP" id="MF_00688">
    <property type="entry name" value="Leu_Phe_trans"/>
    <property type="match status" value="1"/>
</dbReference>
<dbReference type="EMBL" id="CP036433">
    <property type="protein sequence ID" value="QDU94818.1"/>
    <property type="molecule type" value="Genomic_DNA"/>
</dbReference>
<keyword evidence="2 4" id="KW-0808">Transferase</keyword>
<comment type="function">
    <text evidence="4">Functions in the N-end rule pathway of protein degradation where it conjugates Leu, Phe and, less efficiently, Met from aminoacyl-tRNAs to the N-termini of proteins containing an N-terminal arginine or lysine.</text>
</comment>
<evidence type="ECO:0000313" key="6">
    <source>
        <dbReference type="EMBL" id="QDU94818.1"/>
    </source>
</evidence>
<keyword evidence="1 4" id="KW-0963">Cytoplasm</keyword>
<dbReference type="OrthoDB" id="9815825at2"/>
<dbReference type="Gene3D" id="3.40.630.70">
    <property type="entry name" value="Leucyl/phenylalanyl-tRNA-protein transferase, C-terminal domain"/>
    <property type="match status" value="1"/>
</dbReference>
<dbReference type="Gene3D" id="3.30.70.3550">
    <property type="entry name" value="Leucyl/phenylalanyl-tRNA-protein transferase, N-terminal domain"/>
    <property type="match status" value="1"/>
</dbReference>
<dbReference type="InterPro" id="IPR042203">
    <property type="entry name" value="Leu/Phe-tRNA_Trfase_C"/>
</dbReference>
<evidence type="ECO:0000256" key="2">
    <source>
        <dbReference type="ARBA" id="ARBA00022679"/>
    </source>
</evidence>
<accession>A0A518DSP3</accession>
<dbReference type="GO" id="GO:0030163">
    <property type="term" value="P:protein catabolic process"/>
    <property type="evidence" value="ECO:0007669"/>
    <property type="project" value="UniProtKB-UniRule"/>
</dbReference>
<dbReference type="InterPro" id="IPR016181">
    <property type="entry name" value="Acyl_CoA_acyltransferase"/>
</dbReference>
<sequence>MPPRFPPLSETDPYGMLLEGGQLTTDWVREAYMLGAFPMPEFDDWDCERLAWWAPDPRAILELDDFHISRRLLRRLRRGDWTATFNCNFSGVIQACAAPRDPDASADDQRKSTWLTPRMIRVYEELHREGDAHSVEIWRDDLLVGGVYGVAFGGAFSAESMFKRERDASKAALSFLTQRLRERGFTLLDIQQWSEHTGSLGAIEIPRRQFQERLQAALAIPAQFADHRPPVASLTSPSAADGVSSDNTRRNK</sequence>
<dbReference type="RefSeq" id="WP_145053543.1">
    <property type="nucleotide sequence ID" value="NZ_CP036433.1"/>
</dbReference>
<dbReference type="SUPFAM" id="SSF55729">
    <property type="entry name" value="Acyl-CoA N-acyltransferases (Nat)"/>
    <property type="match status" value="1"/>
</dbReference>
<comment type="subcellular location">
    <subcellularLocation>
        <location evidence="4">Cytoplasm</location>
    </subcellularLocation>
</comment>
<feature type="region of interest" description="Disordered" evidence="5">
    <location>
        <begin position="229"/>
        <end position="252"/>
    </location>
</feature>
<reference evidence="6 7" key="1">
    <citation type="submission" date="2019-02" db="EMBL/GenBank/DDBJ databases">
        <title>Deep-cultivation of Planctomycetes and their phenomic and genomic characterization uncovers novel biology.</title>
        <authorList>
            <person name="Wiegand S."/>
            <person name="Jogler M."/>
            <person name="Boedeker C."/>
            <person name="Pinto D."/>
            <person name="Vollmers J."/>
            <person name="Rivas-Marin E."/>
            <person name="Kohn T."/>
            <person name="Peeters S.H."/>
            <person name="Heuer A."/>
            <person name="Rast P."/>
            <person name="Oberbeckmann S."/>
            <person name="Bunk B."/>
            <person name="Jeske O."/>
            <person name="Meyerdierks A."/>
            <person name="Storesund J.E."/>
            <person name="Kallscheuer N."/>
            <person name="Luecker S."/>
            <person name="Lage O.M."/>
            <person name="Pohl T."/>
            <person name="Merkel B.J."/>
            <person name="Hornburger P."/>
            <person name="Mueller R.-W."/>
            <person name="Bruemmer F."/>
            <person name="Labrenz M."/>
            <person name="Spormann A.M."/>
            <person name="Op den Camp H."/>
            <person name="Overmann J."/>
            <person name="Amann R."/>
            <person name="Jetten M.S.M."/>
            <person name="Mascher T."/>
            <person name="Medema M.H."/>
            <person name="Devos D.P."/>
            <person name="Kaster A.-K."/>
            <person name="Ovreas L."/>
            <person name="Rohde M."/>
            <person name="Galperin M.Y."/>
            <person name="Jogler C."/>
        </authorList>
    </citation>
    <scope>NUCLEOTIDE SEQUENCE [LARGE SCALE GENOMIC DNA]</scope>
    <source>
        <strain evidence="6 7">Pla85_3_4</strain>
    </source>
</reference>